<dbReference type="SFLD" id="SFLDG01383">
    <property type="entry name" value="cyclic_pyranopterin_phosphate"/>
    <property type="match status" value="1"/>
</dbReference>
<evidence type="ECO:0000256" key="2">
    <source>
        <dbReference type="ARBA" id="ARBA00022485"/>
    </source>
</evidence>
<dbReference type="PROSITE" id="PS51918">
    <property type="entry name" value="RADICAL_SAM"/>
    <property type="match status" value="1"/>
</dbReference>
<dbReference type="GO" id="GO:0061799">
    <property type="term" value="F:cyclic pyranopterin monophosphate synthase activity"/>
    <property type="evidence" value="ECO:0007669"/>
    <property type="project" value="TreeGrafter"/>
</dbReference>
<evidence type="ECO:0000256" key="8">
    <source>
        <dbReference type="ARBA" id="ARBA00023134"/>
    </source>
</evidence>
<dbReference type="CDD" id="cd21117">
    <property type="entry name" value="Twitch_MoaA"/>
    <property type="match status" value="1"/>
</dbReference>
<keyword evidence="4" id="KW-0479">Metal-binding</keyword>
<dbReference type="PANTHER" id="PTHR22960:SF28">
    <property type="entry name" value="GTP 3',8-CYCLASE"/>
    <property type="match status" value="1"/>
</dbReference>
<dbReference type="SFLD" id="SFLDS00029">
    <property type="entry name" value="Radical_SAM"/>
    <property type="match status" value="1"/>
</dbReference>
<evidence type="ECO:0000259" key="11">
    <source>
        <dbReference type="PROSITE" id="PS51918"/>
    </source>
</evidence>
<dbReference type="Pfam" id="PF06463">
    <property type="entry name" value="Mob_synth_C"/>
    <property type="match status" value="1"/>
</dbReference>
<dbReference type="Pfam" id="PF04055">
    <property type="entry name" value="Radical_SAM"/>
    <property type="match status" value="1"/>
</dbReference>
<evidence type="ECO:0000256" key="5">
    <source>
        <dbReference type="ARBA" id="ARBA00022741"/>
    </source>
</evidence>
<dbReference type="CDD" id="cd01335">
    <property type="entry name" value="Radical_SAM"/>
    <property type="match status" value="1"/>
</dbReference>
<feature type="domain" description="Radical SAM core" evidence="11">
    <location>
        <begin position="9"/>
        <end position="223"/>
    </location>
</feature>
<dbReference type="InterPro" id="IPR007197">
    <property type="entry name" value="rSAM"/>
</dbReference>
<comment type="cofactor">
    <cofactor evidence="1">
        <name>[4Fe-4S] cluster</name>
        <dbReference type="ChEBI" id="CHEBI:49883"/>
    </cofactor>
</comment>
<evidence type="ECO:0000256" key="4">
    <source>
        <dbReference type="ARBA" id="ARBA00022723"/>
    </source>
</evidence>
<name>A0A380N126_9GAMM</name>
<dbReference type="SMART" id="SM00729">
    <property type="entry name" value="Elp3"/>
    <property type="match status" value="1"/>
</dbReference>
<dbReference type="GO" id="GO:0046872">
    <property type="term" value="F:metal ion binding"/>
    <property type="evidence" value="ECO:0007669"/>
    <property type="project" value="UniProtKB-KW"/>
</dbReference>
<accession>A0A380N126</accession>
<dbReference type="GO" id="GO:0005525">
    <property type="term" value="F:GTP binding"/>
    <property type="evidence" value="ECO:0007669"/>
    <property type="project" value="UniProtKB-KW"/>
</dbReference>
<dbReference type="GO" id="GO:0051539">
    <property type="term" value="F:4 iron, 4 sulfur cluster binding"/>
    <property type="evidence" value="ECO:0007669"/>
    <property type="project" value="UniProtKB-KW"/>
</dbReference>
<evidence type="ECO:0000256" key="3">
    <source>
        <dbReference type="ARBA" id="ARBA00022691"/>
    </source>
</evidence>
<dbReference type="AlphaFoldDB" id="A0A380N126"/>
<dbReference type="NCBIfam" id="TIGR02666">
    <property type="entry name" value="moaA"/>
    <property type="match status" value="1"/>
</dbReference>
<keyword evidence="13" id="KW-1185">Reference proteome</keyword>
<dbReference type="EMBL" id="UHIA01000004">
    <property type="protein sequence ID" value="SUO98194.1"/>
    <property type="molecule type" value="Genomic_DNA"/>
</dbReference>
<dbReference type="GO" id="GO:0061798">
    <property type="term" value="F:GTP 3',8'-cyclase activity"/>
    <property type="evidence" value="ECO:0007669"/>
    <property type="project" value="TreeGrafter"/>
</dbReference>
<evidence type="ECO:0000256" key="7">
    <source>
        <dbReference type="ARBA" id="ARBA00023014"/>
    </source>
</evidence>
<sequence length="327" mass="36394">MSSAALIDPFQRRIAYLRLSVTDFCNYRCVYCLPEGYQGCATPDELSLAEIEILVRAFAESGTEKIRLTGGEPTMRRDIVEIAQICAAQAGIKKVAITTNAHRLDKLYRPLIDAGIAQFNISVDSFREETFRRMTGRNSLAGILQAVEKMLDEGFRHIKLNALLMRETASETLADTLAFVKERPLTMRFIELMRTNDNTALYEKSHISAAEITQMLLAEGWVLRERTPLSGPALEFSHADYAGGIGIIAPYSKDFCSSCNRLRVTSTGKMHLCLFDSINYDLRDYLRAGDVQGLKAQLQRLIAVKPASHQLHSNDSGIMAHLAQIGG</sequence>
<dbReference type="SFLD" id="SFLDG01386">
    <property type="entry name" value="main_SPASM_domain-containing"/>
    <property type="match status" value="1"/>
</dbReference>
<dbReference type="InterPro" id="IPR013785">
    <property type="entry name" value="Aldolase_TIM"/>
</dbReference>
<evidence type="ECO:0000256" key="10">
    <source>
        <dbReference type="ARBA" id="ARBA00023239"/>
    </source>
</evidence>
<dbReference type="SFLD" id="SFLDG01067">
    <property type="entry name" value="SPASM/twitch_domain_containing"/>
    <property type="match status" value="1"/>
</dbReference>
<evidence type="ECO:0000313" key="12">
    <source>
        <dbReference type="EMBL" id="SUO98194.1"/>
    </source>
</evidence>
<keyword evidence="10" id="KW-0456">Lyase</keyword>
<dbReference type="PANTHER" id="PTHR22960">
    <property type="entry name" value="MOLYBDOPTERIN COFACTOR SYNTHESIS PROTEIN A"/>
    <property type="match status" value="1"/>
</dbReference>
<gene>
    <name evidence="12" type="primary">moaA</name>
    <name evidence="12" type="ORF">NCTC10717_01935</name>
</gene>
<evidence type="ECO:0000313" key="13">
    <source>
        <dbReference type="Proteomes" id="UP000254575"/>
    </source>
</evidence>
<protein>
    <submittedName>
        <fullName evidence="12">Molybdenum cofactor biosynthesis protein A</fullName>
    </submittedName>
</protein>
<evidence type="ECO:0000256" key="1">
    <source>
        <dbReference type="ARBA" id="ARBA00001966"/>
    </source>
</evidence>
<keyword evidence="7" id="KW-0411">Iron-sulfur</keyword>
<dbReference type="SUPFAM" id="SSF102114">
    <property type="entry name" value="Radical SAM enzymes"/>
    <property type="match status" value="1"/>
</dbReference>
<dbReference type="GO" id="GO:0006777">
    <property type="term" value="P:Mo-molybdopterin cofactor biosynthetic process"/>
    <property type="evidence" value="ECO:0007669"/>
    <property type="project" value="UniProtKB-KW"/>
</dbReference>
<dbReference type="InterPro" id="IPR013483">
    <property type="entry name" value="MoaA"/>
</dbReference>
<evidence type="ECO:0000256" key="9">
    <source>
        <dbReference type="ARBA" id="ARBA00023150"/>
    </source>
</evidence>
<evidence type="ECO:0000256" key="6">
    <source>
        <dbReference type="ARBA" id="ARBA00023004"/>
    </source>
</evidence>
<organism evidence="12 13">
    <name type="scientific">Suttonella indologenes</name>
    <dbReference type="NCBI Taxonomy" id="13276"/>
    <lineage>
        <taxon>Bacteria</taxon>
        <taxon>Pseudomonadati</taxon>
        <taxon>Pseudomonadota</taxon>
        <taxon>Gammaproteobacteria</taxon>
        <taxon>Cardiobacteriales</taxon>
        <taxon>Cardiobacteriaceae</taxon>
        <taxon>Suttonella</taxon>
    </lineage>
</organism>
<dbReference type="InterPro" id="IPR050105">
    <property type="entry name" value="MoCo_biosynth_MoaA/MoaC"/>
</dbReference>
<keyword evidence="2" id="KW-0004">4Fe-4S</keyword>
<dbReference type="RefSeq" id="WP_115219051.1">
    <property type="nucleotide sequence ID" value="NZ_UHIA01000004.1"/>
</dbReference>
<proteinExistence type="predicted"/>
<keyword evidence="8" id="KW-0342">GTP-binding</keyword>
<dbReference type="InterPro" id="IPR006638">
    <property type="entry name" value="Elp3/MiaA/NifB-like_rSAM"/>
</dbReference>
<dbReference type="InterPro" id="IPR040064">
    <property type="entry name" value="MoaA-like"/>
</dbReference>
<keyword evidence="5" id="KW-0547">Nucleotide-binding</keyword>
<keyword evidence="6" id="KW-0408">Iron</keyword>
<dbReference type="Proteomes" id="UP000254575">
    <property type="component" value="Unassembled WGS sequence"/>
</dbReference>
<keyword evidence="3" id="KW-0949">S-adenosyl-L-methionine</keyword>
<reference evidence="12 13" key="1">
    <citation type="submission" date="2018-06" db="EMBL/GenBank/DDBJ databases">
        <authorList>
            <consortium name="Pathogen Informatics"/>
            <person name="Doyle S."/>
        </authorList>
    </citation>
    <scope>NUCLEOTIDE SEQUENCE [LARGE SCALE GENOMIC DNA]</scope>
    <source>
        <strain evidence="12 13">NCTC10717</strain>
    </source>
</reference>
<dbReference type="InterPro" id="IPR058240">
    <property type="entry name" value="rSAM_sf"/>
</dbReference>
<dbReference type="InterPro" id="IPR010505">
    <property type="entry name" value="MoaA_twitch"/>
</dbReference>
<keyword evidence="9" id="KW-0501">Molybdenum cofactor biosynthesis</keyword>
<dbReference type="Gene3D" id="3.20.20.70">
    <property type="entry name" value="Aldolase class I"/>
    <property type="match status" value="1"/>
</dbReference>
<dbReference type="OrthoDB" id="9763993at2"/>